<dbReference type="Pfam" id="PF02518">
    <property type="entry name" value="HATPase_c"/>
    <property type="match status" value="1"/>
</dbReference>
<comment type="catalytic activity">
    <reaction evidence="1">
        <text>ATP + protein L-histidine = ADP + protein N-phospho-L-histidine.</text>
        <dbReference type="EC" id="2.7.13.3"/>
    </reaction>
</comment>
<dbReference type="eggNOG" id="COG5002">
    <property type="taxonomic scope" value="Bacteria"/>
</dbReference>
<evidence type="ECO:0000256" key="6">
    <source>
        <dbReference type="ARBA" id="ARBA00022777"/>
    </source>
</evidence>
<dbReference type="InterPro" id="IPR036097">
    <property type="entry name" value="HisK_dim/P_sf"/>
</dbReference>
<evidence type="ECO:0000259" key="10">
    <source>
        <dbReference type="PROSITE" id="PS50109"/>
    </source>
</evidence>
<evidence type="ECO:0000256" key="4">
    <source>
        <dbReference type="ARBA" id="ARBA00022553"/>
    </source>
</evidence>
<dbReference type="GO" id="GO:0004721">
    <property type="term" value="F:phosphoprotein phosphatase activity"/>
    <property type="evidence" value="ECO:0007669"/>
    <property type="project" value="TreeGrafter"/>
</dbReference>
<keyword evidence="8 9" id="KW-0472">Membrane</keyword>
<reference evidence="11 12" key="2">
    <citation type="submission" date="2007-06" db="EMBL/GenBank/DDBJ databases">
        <title>Draft genome sequence of Pseudoflavonifractor capillosus ATCC 29799.</title>
        <authorList>
            <person name="Sudarsanam P."/>
            <person name="Ley R."/>
            <person name="Guruge J."/>
            <person name="Turnbaugh P.J."/>
            <person name="Mahowald M."/>
            <person name="Liep D."/>
            <person name="Gordon J."/>
        </authorList>
    </citation>
    <scope>NUCLEOTIDE SEQUENCE [LARGE SCALE GENOMIC DNA]</scope>
    <source>
        <strain evidence="11 12">ATCC 29799</strain>
    </source>
</reference>
<evidence type="ECO:0000256" key="7">
    <source>
        <dbReference type="ARBA" id="ARBA00023012"/>
    </source>
</evidence>
<dbReference type="PANTHER" id="PTHR45453">
    <property type="entry name" value="PHOSPHATE REGULON SENSOR PROTEIN PHOR"/>
    <property type="match status" value="1"/>
</dbReference>
<dbReference type="FunFam" id="3.30.565.10:FF:000006">
    <property type="entry name" value="Sensor histidine kinase WalK"/>
    <property type="match status" value="1"/>
</dbReference>
<keyword evidence="7" id="KW-0902">Two-component regulatory system</keyword>
<dbReference type="STRING" id="411467.BACCAP_03539"/>
<dbReference type="EC" id="2.7.13.3" evidence="3"/>
<evidence type="ECO:0000313" key="12">
    <source>
        <dbReference type="Proteomes" id="UP000003639"/>
    </source>
</evidence>
<dbReference type="GO" id="GO:0016036">
    <property type="term" value="P:cellular response to phosphate starvation"/>
    <property type="evidence" value="ECO:0007669"/>
    <property type="project" value="TreeGrafter"/>
</dbReference>
<evidence type="ECO:0000256" key="3">
    <source>
        <dbReference type="ARBA" id="ARBA00012438"/>
    </source>
</evidence>
<dbReference type="CDD" id="cd00075">
    <property type="entry name" value="HATPase"/>
    <property type="match status" value="1"/>
</dbReference>
<dbReference type="InterPro" id="IPR003594">
    <property type="entry name" value="HATPase_dom"/>
</dbReference>
<dbReference type="InterPro" id="IPR050351">
    <property type="entry name" value="BphY/WalK/GraS-like"/>
</dbReference>
<evidence type="ECO:0000256" key="8">
    <source>
        <dbReference type="ARBA" id="ARBA00023136"/>
    </source>
</evidence>
<reference evidence="11 12" key="1">
    <citation type="submission" date="2007-04" db="EMBL/GenBank/DDBJ databases">
        <authorList>
            <person name="Fulton L."/>
            <person name="Clifton S."/>
            <person name="Fulton B."/>
            <person name="Xu J."/>
            <person name="Minx P."/>
            <person name="Pepin K.H."/>
            <person name="Johnson M."/>
            <person name="Thiruvilangam P."/>
            <person name="Bhonagiri V."/>
            <person name="Nash W.E."/>
            <person name="Mardis E.R."/>
            <person name="Wilson R.K."/>
        </authorList>
    </citation>
    <scope>NUCLEOTIDE SEQUENCE [LARGE SCALE GENOMIC DNA]</scope>
    <source>
        <strain evidence="11 12">ATCC 29799</strain>
    </source>
</reference>
<protein>
    <recommendedName>
        <fullName evidence="3">histidine kinase</fullName>
        <ecNumber evidence="3">2.7.13.3</ecNumber>
    </recommendedName>
</protein>
<dbReference type="SUPFAM" id="SSF55874">
    <property type="entry name" value="ATPase domain of HSP90 chaperone/DNA topoisomerase II/histidine kinase"/>
    <property type="match status" value="1"/>
</dbReference>
<dbReference type="CDD" id="cd00082">
    <property type="entry name" value="HisKA"/>
    <property type="match status" value="1"/>
</dbReference>
<sequence>MIRKLRIKFILTNMVLVSLVLLVVFAALMGSTSQRLAGQSMTAMRMSLEWSDDRDPPRFEFSPSSDMIPDKWADKGGGSVQQVMMIPVFCVSLTEDGQVEAVYSQASVSVSDEVLEEAVSQALESGTREGILNKLGLRYLVETNREGETRIAFADRSWERQNLQGLLLTSLLVGIGALLGFFLISLFLSKLATRPVAKAWEQQRQFVADASHELKTPLTVILANSGILLSHKEDTVAAQAKWIEYIQEEARRMKGLVEDMLFLAKSDAARLPTTRLPVDMSELTEGCLLPFESVAFEAGVNLESDIRPGLYVSGDEGQLRRLVYILLDNACKYAGTDGTVSVTLSRPSDRLKLTVRNTGPAIPPEHLEHLFERFYRSDSARTREAGGYGLGLAIAKAIVQSHRGQISVTSSEAEGTVFTVLLPQGKRQFYPSFLG</sequence>
<dbReference type="Proteomes" id="UP000003639">
    <property type="component" value="Unassembled WGS sequence"/>
</dbReference>
<dbReference type="PRINTS" id="PR00344">
    <property type="entry name" value="BCTRLSENSOR"/>
</dbReference>
<dbReference type="InterPro" id="IPR003661">
    <property type="entry name" value="HisK_dim/P_dom"/>
</dbReference>
<comment type="caution">
    <text evidence="11">The sequence shown here is derived from an EMBL/GenBank/DDBJ whole genome shotgun (WGS) entry which is preliminary data.</text>
</comment>
<dbReference type="GO" id="GO:0005886">
    <property type="term" value="C:plasma membrane"/>
    <property type="evidence" value="ECO:0007669"/>
    <property type="project" value="TreeGrafter"/>
</dbReference>
<proteinExistence type="predicted"/>
<dbReference type="Gene3D" id="1.10.287.130">
    <property type="match status" value="1"/>
</dbReference>
<dbReference type="SMART" id="SM00387">
    <property type="entry name" value="HATPase_c"/>
    <property type="match status" value="1"/>
</dbReference>
<dbReference type="SUPFAM" id="SSF47384">
    <property type="entry name" value="Homodimeric domain of signal transducing histidine kinase"/>
    <property type="match status" value="1"/>
</dbReference>
<evidence type="ECO:0000256" key="5">
    <source>
        <dbReference type="ARBA" id="ARBA00022679"/>
    </source>
</evidence>
<dbReference type="FunFam" id="1.10.287.130:FF:000001">
    <property type="entry name" value="Two-component sensor histidine kinase"/>
    <property type="match status" value="1"/>
</dbReference>
<dbReference type="Gene3D" id="3.30.565.10">
    <property type="entry name" value="Histidine kinase-like ATPase, C-terminal domain"/>
    <property type="match status" value="1"/>
</dbReference>
<evidence type="ECO:0000256" key="1">
    <source>
        <dbReference type="ARBA" id="ARBA00000085"/>
    </source>
</evidence>
<organism evidence="11 12">
    <name type="scientific">Pseudoflavonifractor capillosus ATCC 29799</name>
    <dbReference type="NCBI Taxonomy" id="411467"/>
    <lineage>
        <taxon>Bacteria</taxon>
        <taxon>Bacillati</taxon>
        <taxon>Bacillota</taxon>
        <taxon>Clostridia</taxon>
        <taxon>Eubacteriales</taxon>
        <taxon>Oscillospiraceae</taxon>
        <taxon>Pseudoflavonifractor</taxon>
    </lineage>
</organism>
<dbReference type="PANTHER" id="PTHR45453:SF1">
    <property type="entry name" value="PHOSPHATE REGULON SENSOR PROTEIN PHOR"/>
    <property type="match status" value="1"/>
</dbReference>
<dbReference type="PROSITE" id="PS50109">
    <property type="entry name" value="HIS_KIN"/>
    <property type="match status" value="1"/>
</dbReference>
<dbReference type="GO" id="GO:0000155">
    <property type="term" value="F:phosphorelay sensor kinase activity"/>
    <property type="evidence" value="ECO:0007669"/>
    <property type="project" value="InterPro"/>
</dbReference>
<evidence type="ECO:0000256" key="2">
    <source>
        <dbReference type="ARBA" id="ARBA00004370"/>
    </source>
</evidence>
<dbReference type="AlphaFoldDB" id="A6NZ88"/>
<comment type="subcellular location">
    <subcellularLocation>
        <location evidence="2">Membrane</location>
    </subcellularLocation>
</comment>
<gene>
    <name evidence="11" type="ORF">BACCAP_03539</name>
</gene>
<keyword evidence="6 11" id="KW-0418">Kinase</keyword>
<keyword evidence="9" id="KW-1133">Transmembrane helix</keyword>
<dbReference type="InterPro" id="IPR036890">
    <property type="entry name" value="HATPase_C_sf"/>
</dbReference>
<dbReference type="InterPro" id="IPR004358">
    <property type="entry name" value="Sig_transdc_His_kin-like_C"/>
</dbReference>
<keyword evidence="5" id="KW-0808">Transferase</keyword>
<evidence type="ECO:0000313" key="11">
    <source>
        <dbReference type="EMBL" id="EDM98737.1"/>
    </source>
</evidence>
<evidence type="ECO:0000256" key="9">
    <source>
        <dbReference type="SAM" id="Phobius"/>
    </source>
</evidence>
<dbReference type="InterPro" id="IPR005467">
    <property type="entry name" value="His_kinase_dom"/>
</dbReference>
<keyword evidence="12" id="KW-1185">Reference proteome</keyword>
<keyword evidence="9" id="KW-0812">Transmembrane</keyword>
<name>A6NZ88_9FIRM</name>
<keyword evidence="4" id="KW-0597">Phosphoprotein</keyword>
<feature type="domain" description="Histidine kinase" evidence="10">
    <location>
        <begin position="209"/>
        <end position="426"/>
    </location>
</feature>
<dbReference type="SMART" id="SM00388">
    <property type="entry name" value="HisKA"/>
    <property type="match status" value="1"/>
</dbReference>
<accession>A6NZ88</accession>
<dbReference type="EMBL" id="AAXG02000032">
    <property type="protein sequence ID" value="EDM98737.1"/>
    <property type="molecule type" value="Genomic_DNA"/>
</dbReference>
<dbReference type="Pfam" id="PF00512">
    <property type="entry name" value="HisKA"/>
    <property type="match status" value="1"/>
</dbReference>
<dbReference type="OrthoDB" id="9813151at2"/>
<feature type="transmembrane region" description="Helical" evidence="9">
    <location>
        <begin position="166"/>
        <end position="188"/>
    </location>
</feature>